<evidence type="ECO:0000256" key="1">
    <source>
        <dbReference type="SAM" id="MobiDB-lite"/>
    </source>
</evidence>
<reference evidence="3" key="1">
    <citation type="journal article" date="2019" name="Sci. Rep.">
        <title>Draft genome of Tanacetum cinerariifolium, the natural source of mosquito coil.</title>
        <authorList>
            <person name="Yamashiro T."/>
            <person name="Shiraishi A."/>
            <person name="Satake H."/>
            <person name="Nakayama K."/>
        </authorList>
    </citation>
    <scope>NUCLEOTIDE SEQUENCE</scope>
</reference>
<feature type="compositionally biased region" description="Polar residues" evidence="1">
    <location>
        <begin position="187"/>
        <end position="198"/>
    </location>
</feature>
<dbReference type="InterPro" id="IPR001005">
    <property type="entry name" value="SANT/Myb"/>
</dbReference>
<organism evidence="3">
    <name type="scientific">Tanacetum cinerariifolium</name>
    <name type="common">Dalmatian daisy</name>
    <name type="synonym">Chrysanthemum cinerariifolium</name>
    <dbReference type="NCBI Taxonomy" id="118510"/>
    <lineage>
        <taxon>Eukaryota</taxon>
        <taxon>Viridiplantae</taxon>
        <taxon>Streptophyta</taxon>
        <taxon>Embryophyta</taxon>
        <taxon>Tracheophyta</taxon>
        <taxon>Spermatophyta</taxon>
        <taxon>Magnoliopsida</taxon>
        <taxon>eudicotyledons</taxon>
        <taxon>Gunneridae</taxon>
        <taxon>Pentapetalae</taxon>
        <taxon>asterids</taxon>
        <taxon>campanulids</taxon>
        <taxon>Asterales</taxon>
        <taxon>Asteraceae</taxon>
        <taxon>Asteroideae</taxon>
        <taxon>Anthemideae</taxon>
        <taxon>Anthemidinae</taxon>
        <taxon>Tanacetum</taxon>
    </lineage>
</organism>
<evidence type="ECO:0000313" key="3">
    <source>
        <dbReference type="EMBL" id="GEU31728.1"/>
    </source>
</evidence>
<name>A0A6L2J3W3_TANCI</name>
<sequence>MLHGQSPPINFTHGEIQYFSPPNPYSVPWYIQQAQNQTYRPQRASPPPSQSSSIPAFNLDDDNLEPLWASASQMFQPYSEGPSQPVADDSLVEEIEPVQPKRKYTGRSKLTKKNDKEFVEPWTIEEEIALCKAFVAKSEDSVEGNGKKAAGFWREVAEHFHEEMSEDKRSYDSVNCKWKNRIRPEENTSQGNSDSSHIGVNLNDKAADSEEIEAQEVPAPMGRDLAKKKGSSSGARAETSIAGDPSLVDALLSKFTMAATPFFTQRKELSSEYLRIKEHEL</sequence>
<dbReference type="PANTHER" id="PTHR45023">
    <property type="match status" value="1"/>
</dbReference>
<dbReference type="PROSITE" id="PS50090">
    <property type="entry name" value="MYB_LIKE"/>
    <property type="match status" value="1"/>
</dbReference>
<feature type="region of interest" description="Disordered" evidence="1">
    <location>
        <begin position="36"/>
        <end position="58"/>
    </location>
</feature>
<gene>
    <name evidence="3" type="ORF">Tci_003706</name>
</gene>
<dbReference type="EMBL" id="BKCJ010000280">
    <property type="protein sequence ID" value="GEU31728.1"/>
    <property type="molecule type" value="Genomic_DNA"/>
</dbReference>
<dbReference type="AlphaFoldDB" id="A0A6L2J3W3"/>
<feature type="region of interest" description="Disordered" evidence="1">
    <location>
        <begin position="182"/>
        <end position="243"/>
    </location>
</feature>
<protein>
    <recommendedName>
        <fullName evidence="2">Myb-like domain-containing protein</fullName>
    </recommendedName>
</protein>
<proteinExistence type="predicted"/>
<dbReference type="PANTHER" id="PTHR45023:SF13">
    <property type="entry name" value="PUTATIVE-RELATED"/>
    <property type="match status" value="1"/>
</dbReference>
<feature type="domain" description="Myb-like" evidence="2">
    <location>
        <begin position="121"/>
        <end position="182"/>
    </location>
</feature>
<comment type="caution">
    <text evidence="3">The sequence shown here is derived from an EMBL/GenBank/DDBJ whole genome shotgun (WGS) entry which is preliminary data.</text>
</comment>
<accession>A0A6L2J3W3</accession>
<evidence type="ECO:0000259" key="2">
    <source>
        <dbReference type="PROSITE" id="PS50090"/>
    </source>
</evidence>